<reference evidence="2 3" key="1">
    <citation type="submission" date="2023-11" db="EMBL/GenBank/DDBJ databases">
        <title>First isolation, identification, and characterization of non-pathogenic Epilithonimonas ginsengisoli isolated from diseased farmed rainbow trout (Oncorhynchus mykiss) in Chile.</title>
        <authorList>
            <person name="Miranda C.D."/>
            <person name="Irgang R."/>
            <person name="Concha C."/>
            <person name="Rojas R."/>
            <person name="Avendano R."/>
        </authorList>
    </citation>
    <scope>NUCLEOTIDE SEQUENCE [LARGE SCALE GENOMIC DNA]</scope>
    <source>
        <strain evidence="2 3">FP99</strain>
    </source>
</reference>
<protein>
    <submittedName>
        <fullName evidence="2">Uncharacterized protein</fullName>
    </submittedName>
</protein>
<sequence>MKDLYQKLETYFQFEKSDSVFITLFKSILLLTCGGFFGLILRELNSHPVEINWFHILFFLFGISTFIYIEYRRLKKEKNFPVSILEHLNASEELKELRGKHNRKTKLYDYIDNSIQSLNSNTCPVTFEEDNFLCHQDLEQGLRSVLYDLIERPNYILNIDDTNFTVGTFVKEILDKQSKVGQLDTTQKIFLFRDDLQIGEFLPENPYELNSQFEASFQFQTALLEGLGFNKFICKEFSIGEIKYSLICSPIPNVCENCPPEGIIFCIYKNCEKCSVDIDSVLLIFGRILSNWISRYNDCVRNEKKMKLSDNHTHKKVEIPKEVTELLEKQKSN</sequence>
<keyword evidence="3" id="KW-1185">Reference proteome</keyword>
<dbReference type="EMBL" id="JAMXLT020000035">
    <property type="protein sequence ID" value="MDW8550581.1"/>
    <property type="molecule type" value="Genomic_DNA"/>
</dbReference>
<dbReference type="RefSeq" id="WP_063971502.1">
    <property type="nucleotide sequence ID" value="NZ_JAMXLT020000035.1"/>
</dbReference>
<comment type="caution">
    <text evidence="2">The sequence shown here is derived from an EMBL/GenBank/DDBJ whole genome shotgun (WGS) entry which is preliminary data.</text>
</comment>
<evidence type="ECO:0000313" key="2">
    <source>
        <dbReference type="EMBL" id="MDW8550581.1"/>
    </source>
</evidence>
<dbReference type="Proteomes" id="UP001204439">
    <property type="component" value="Unassembled WGS sequence"/>
</dbReference>
<gene>
    <name evidence="2" type="ORF">NG800_016760</name>
</gene>
<keyword evidence="1" id="KW-0812">Transmembrane</keyword>
<proteinExistence type="predicted"/>
<evidence type="ECO:0000313" key="3">
    <source>
        <dbReference type="Proteomes" id="UP001204439"/>
    </source>
</evidence>
<feature type="transmembrane region" description="Helical" evidence="1">
    <location>
        <begin position="53"/>
        <end position="71"/>
    </location>
</feature>
<keyword evidence="1" id="KW-0472">Membrane</keyword>
<keyword evidence="1" id="KW-1133">Transmembrane helix</keyword>
<evidence type="ECO:0000256" key="1">
    <source>
        <dbReference type="SAM" id="Phobius"/>
    </source>
</evidence>
<name>A0ABU4JLK2_9FLAO</name>
<feature type="transmembrane region" description="Helical" evidence="1">
    <location>
        <begin position="20"/>
        <end position="41"/>
    </location>
</feature>
<accession>A0ABU4JLK2</accession>
<organism evidence="2 3">
    <name type="scientific">Epilithonimonas ginsengisoli</name>
    <dbReference type="NCBI Taxonomy" id="1245592"/>
    <lineage>
        <taxon>Bacteria</taxon>
        <taxon>Pseudomonadati</taxon>
        <taxon>Bacteroidota</taxon>
        <taxon>Flavobacteriia</taxon>
        <taxon>Flavobacteriales</taxon>
        <taxon>Weeksellaceae</taxon>
        <taxon>Chryseobacterium group</taxon>
        <taxon>Epilithonimonas</taxon>
    </lineage>
</organism>